<accession>B9RV83</accession>
<evidence type="ECO:0000313" key="2">
    <source>
        <dbReference type="Proteomes" id="UP000008311"/>
    </source>
</evidence>
<reference evidence="2" key="1">
    <citation type="journal article" date="2010" name="Nat. Biotechnol.">
        <title>Draft genome sequence of the oilseed species Ricinus communis.</title>
        <authorList>
            <person name="Chan A.P."/>
            <person name="Crabtree J."/>
            <person name="Zhao Q."/>
            <person name="Lorenzi H."/>
            <person name="Orvis J."/>
            <person name="Puiu D."/>
            <person name="Melake-Berhan A."/>
            <person name="Jones K.M."/>
            <person name="Redman J."/>
            <person name="Chen G."/>
            <person name="Cahoon E.B."/>
            <person name="Gedil M."/>
            <person name="Stanke M."/>
            <person name="Haas B.J."/>
            <person name="Wortman J.R."/>
            <person name="Fraser-Liggett C.M."/>
            <person name="Ravel J."/>
            <person name="Rabinowicz P.D."/>
        </authorList>
    </citation>
    <scope>NUCLEOTIDE SEQUENCE [LARGE SCALE GENOMIC DNA]</scope>
    <source>
        <strain evidence="2">cv. Hale</strain>
    </source>
</reference>
<proteinExistence type="predicted"/>
<name>B9RV83_RICCO</name>
<keyword evidence="2" id="KW-1185">Reference proteome</keyword>
<dbReference type="AlphaFoldDB" id="B9RV83"/>
<dbReference type="InParanoid" id="B9RV83"/>
<sequence length="77" mass="8644">MSGGQKVPTMISRLDRTLINDRVSLDRDISADESSLVSFTSTRSEEKASAALCSPFSWEASGVQQFILLSYYKYWKS</sequence>
<gene>
    <name evidence="1" type="ORF">RCOM_0900690</name>
</gene>
<evidence type="ECO:0000313" key="1">
    <source>
        <dbReference type="EMBL" id="EEF44816.1"/>
    </source>
</evidence>
<organism evidence="1 2">
    <name type="scientific">Ricinus communis</name>
    <name type="common">Castor bean</name>
    <dbReference type="NCBI Taxonomy" id="3988"/>
    <lineage>
        <taxon>Eukaryota</taxon>
        <taxon>Viridiplantae</taxon>
        <taxon>Streptophyta</taxon>
        <taxon>Embryophyta</taxon>
        <taxon>Tracheophyta</taxon>
        <taxon>Spermatophyta</taxon>
        <taxon>Magnoliopsida</taxon>
        <taxon>eudicotyledons</taxon>
        <taxon>Gunneridae</taxon>
        <taxon>Pentapetalae</taxon>
        <taxon>rosids</taxon>
        <taxon>fabids</taxon>
        <taxon>Malpighiales</taxon>
        <taxon>Euphorbiaceae</taxon>
        <taxon>Acalyphoideae</taxon>
        <taxon>Acalypheae</taxon>
        <taxon>Ricinus</taxon>
    </lineage>
</organism>
<dbReference type="Proteomes" id="UP000008311">
    <property type="component" value="Unassembled WGS sequence"/>
</dbReference>
<protein>
    <submittedName>
        <fullName evidence="1">Uncharacterized protein</fullName>
    </submittedName>
</protein>
<dbReference type="EMBL" id="EQ973818">
    <property type="protein sequence ID" value="EEF44816.1"/>
    <property type="molecule type" value="Genomic_DNA"/>
</dbReference>